<proteinExistence type="predicted"/>
<dbReference type="AlphaFoldDB" id="A0A699X016"/>
<comment type="caution">
    <text evidence="1">The sequence shown here is derived from an EMBL/GenBank/DDBJ whole genome shotgun (WGS) entry which is preliminary data.</text>
</comment>
<dbReference type="EMBL" id="BKCJ011790466">
    <property type="protein sequence ID" value="GFD53127.1"/>
    <property type="molecule type" value="Genomic_DNA"/>
</dbReference>
<name>A0A699X016_TANCI</name>
<sequence>HRHKQRFAVLVGGIIEGLNTVLAHQGGLDAARDGPSALKAGFVVKQRGSLGPAQAHGGFAHQPHAEDIGLVALAAAGQELVAFAQEG</sequence>
<feature type="non-terminal residue" evidence="1">
    <location>
        <position position="1"/>
    </location>
</feature>
<accession>A0A699X016</accession>
<organism evidence="1">
    <name type="scientific">Tanacetum cinerariifolium</name>
    <name type="common">Dalmatian daisy</name>
    <name type="synonym">Chrysanthemum cinerariifolium</name>
    <dbReference type="NCBI Taxonomy" id="118510"/>
    <lineage>
        <taxon>Eukaryota</taxon>
        <taxon>Viridiplantae</taxon>
        <taxon>Streptophyta</taxon>
        <taxon>Embryophyta</taxon>
        <taxon>Tracheophyta</taxon>
        <taxon>Spermatophyta</taxon>
        <taxon>Magnoliopsida</taxon>
        <taxon>eudicotyledons</taxon>
        <taxon>Gunneridae</taxon>
        <taxon>Pentapetalae</taxon>
        <taxon>asterids</taxon>
        <taxon>campanulids</taxon>
        <taxon>Asterales</taxon>
        <taxon>Asteraceae</taxon>
        <taxon>Asteroideae</taxon>
        <taxon>Anthemideae</taxon>
        <taxon>Anthemidinae</taxon>
        <taxon>Tanacetum</taxon>
    </lineage>
</organism>
<evidence type="ECO:0000313" key="1">
    <source>
        <dbReference type="EMBL" id="GFD53127.1"/>
    </source>
</evidence>
<reference evidence="1" key="1">
    <citation type="journal article" date="2019" name="Sci. Rep.">
        <title>Draft genome of Tanacetum cinerariifolium, the natural source of mosquito coil.</title>
        <authorList>
            <person name="Yamashiro T."/>
            <person name="Shiraishi A."/>
            <person name="Satake H."/>
            <person name="Nakayama K."/>
        </authorList>
    </citation>
    <scope>NUCLEOTIDE SEQUENCE</scope>
</reference>
<protein>
    <submittedName>
        <fullName evidence="1">Uncharacterized protein</fullName>
    </submittedName>
</protein>
<gene>
    <name evidence="1" type="ORF">Tci_925096</name>
</gene>